<evidence type="ECO:0000313" key="2">
    <source>
        <dbReference type="Proteomes" id="UP001267426"/>
    </source>
</evidence>
<proteinExistence type="predicted"/>
<reference evidence="1 2" key="1">
    <citation type="submission" date="2023-09" db="EMBL/GenBank/DDBJ databases">
        <authorList>
            <person name="Rey-Velasco X."/>
        </authorList>
    </citation>
    <scope>NUCLEOTIDE SEQUENCE [LARGE SCALE GENOMIC DNA]</scope>
    <source>
        <strain evidence="1 2">F394</strain>
    </source>
</reference>
<name>A0ABU3BLM8_9BACT</name>
<comment type="caution">
    <text evidence="1">The sequence shown here is derived from an EMBL/GenBank/DDBJ whole genome shotgun (WGS) entry which is preliminary data.</text>
</comment>
<dbReference type="Proteomes" id="UP001267426">
    <property type="component" value="Unassembled WGS sequence"/>
</dbReference>
<dbReference type="RefSeq" id="WP_311661147.1">
    <property type="nucleotide sequence ID" value="NZ_JAVRHT010000001.1"/>
</dbReference>
<evidence type="ECO:0000313" key="1">
    <source>
        <dbReference type="EMBL" id="MDT0630194.1"/>
    </source>
</evidence>
<accession>A0ABU3BLM8</accession>
<sequence length="561" mass="59737">METAPPPGLVWIDVAVDRCPFTGDRIQIVEAELEVTGIDIPPDVWELGWSEGAQCHFALLEDLFGLSDEAGAPPYGARGFRLDGDDVSAAVHLTGPGATVPWPVFSERLEEVARRSERPTPTPTEVRRLPKLDETWELSVRETDVAEVDGRFVPIYLVVVTDAGGEVRGTALHPGALAPPVLADAVFEATHARPEAGLTAGRPARIRFADADLGRGGLKALLKKAHVGLETGPTPDADAASEALFMMGPGGNRLDVALLTETSDDDLSALLDAARGFYESAPWSRLRGDRYLALRLDDGPWLYANVMGQAGEQPGLALFSDWLALCRFVYAAPPLEGQGLEALDEVGPAEGLTLYPAAMLAEADAERLRALGPPVWDGGYPVAARFTPGGAAPSGWPPEIYAALLRALPEVVAKRRAATITSIKAGIDTPEGRLTLRYPANGTEALSGQEPAVEIVVEPAASRMTPLDEGQGALRIVGPAATRLPQADAAARKALRWGHFRAVELDGRVLWYGDAYADDPAPSLDDLAGARSVRVQLGAEMHEARVRRVEGGVEEVRAEVG</sequence>
<dbReference type="EMBL" id="JAVRHT010000001">
    <property type="protein sequence ID" value="MDT0630194.1"/>
    <property type="molecule type" value="Genomic_DNA"/>
</dbReference>
<organism evidence="1 2">
    <name type="scientific">Rubrivirga litoralis</name>
    <dbReference type="NCBI Taxonomy" id="3075598"/>
    <lineage>
        <taxon>Bacteria</taxon>
        <taxon>Pseudomonadati</taxon>
        <taxon>Rhodothermota</taxon>
        <taxon>Rhodothermia</taxon>
        <taxon>Rhodothermales</taxon>
        <taxon>Rubricoccaceae</taxon>
        <taxon>Rubrivirga</taxon>
    </lineage>
</organism>
<protein>
    <submittedName>
        <fullName evidence="1">Uncharacterized protein</fullName>
    </submittedName>
</protein>
<keyword evidence="2" id="KW-1185">Reference proteome</keyword>
<gene>
    <name evidence="1" type="ORF">RM540_00400</name>
</gene>